<comment type="cofactor">
    <cofactor evidence="1">
        <name>Mg(2+)</name>
        <dbReference type="ChEBI" id="CHEBI:18420"/>
    </cofactor>
</comment>
<evidence type="ECO:0000313" key="5">
    <source>
        <dbReference type="EMBL" id="NBI28704.1"/>
    </source>
</evidence>
<dbReference type="EMBL" id="SIJB01000017">
    <property type="protein sequence ID" value="NBI28704.1"/>
    <property type="molecule type" value="Genomic_DNA"/>
</dbReference>
<dbReference type="Gene3D" id="3.40.50.1000">
    <property type="entry name" value="HAD superfamily/HAD-like"/>
    <property type="match status" value="1"/>
</dbReference>
<evidence type="ECO:0000256" key="1">
    <source>
        <dbReference type="ARBA" id="ARBA00001946"/>
    </source>
</evidence>
<dbReference type="InterPro" id="IPR036412">
    <property type="entry name" value="HAD-like_sf"/>
</dbReference>
<dbReference type="SUPFAM" id="SSF56784">
    <property type="entry name" value="HAD-like"/>
    <property type="match status" value="1"/>
</dbReference>
<proteinExistence type="predicted"/>
<keyword evidence="3 5" id="KW-0378">Hydrolase</keyword>
<dbReference type="GO" id="GO:0016791">
    <property type="term" value="F:phosphatase activity"/>
    <property type="evidence" value="ECO:0007669"/>
    <property type="project" value="TreeGrafter"/>
</dbReference>
<dbReference type="InterPro" id="IPR006439">
    <property type="entry name" value="HAD-SF_hydro_IA"/>
</dbReference>
<evidence type="ECO:0000256" key="3">
    <source>
        <dbReference type="ARBA" id="ARBA00022801"/>
    </source>
</evidence>
<dbReference type="PRINTS" id="PR00413">
    <property type="entry name" value="HADHALOGNASE"/>
</dbReference>
<dbReference type="NCBIfam" id="TIGR01549">
    <property type="entry name" value="HAD-SF-IA-v1"/>
    <property type="match status" value="1"/>
</dbReference>
<dbReference type="SFLD" id="SFLDS00003">
    <property type="entry name" value="Haloacid_Dehalogenase"/>
    <property type="match status" value="1"/>
</dbReference>
<sequence>MIKAVIFDLDGTLLDRDESLRRFIADQYDKMDALKKIDKQTYIQRFIDLDNHGYVWKDKVYHQLIKEYHIPITVEELLEDYINSFQYHCIGFPGLKEMLNTLKNKGVKLAIISNGYGSFQYNNIHALEIENFFDLIVISEWEGIKKPDPKIFLNTLIKLGVKPEQAIYVGDHPENDVIASRKVGMKGLWKKNYLYDAPSENDGIIRELLDMNKIINVFKKT</sequence>
<dbReference type="OrthoDB" id="9809962at2"/>
<gene>
    <name evidence="5" type="ORF">ERL59_07015</name>
</gene>
<keyword evidence="4" id="KW-0460">Magnesium</keyword>
<dbReference type="Proteomes" id="UP000448943">
    <property type="component" value="Unassembled WGS sequence"/>
</dbReference>
<organism evidence="5 6">
    <name type="scientific">Chengkuizengella marina</name>
    <dbReference type="NCBI Taxonomy" id="2507566"/>
    <lineage>
        <taxon>Bacteria</taxon>
        <taxon>Bacillati</taxon>
        <taxon>Bacillota</taxon>
        <taxon>Bacilli</taxon>
        <taxon>Bacillales</taxon>
        <taxon>Paenibacillaceae</taxon>
        <taxon>Chengkuizengella</taxon>
    </lineage>
</organism>
<dbReference type="InterPro" id="IPR051400">
    <property type="entry name" value="HAD-like_hydrolase"/>
</dbReference>
<keyword evidence="6" id="KW-1185">Reference proteome</keyword>
<comment type="caution">
    <text evidence="5">The sequence shown here is derived from an EMBL/GenBank/DDBJ whole genome shotgun (WGS) entry which is preliminary data.</text>
</comment>
<dbReference type="AlphaFoldDB" id="A0A6N9Q2C3"/>
<dbReference type="GO" id="GO:0046872">
    <property type="term" value="F:metal ion binding"/>
    <property type="evidence" value="ECO:0007669"/>
    <property type="project" value="UniProtKB-KW"/>
</dbReference>
<keyword evidence="2" id="KW-0479">Metal-binding</keyword>
<dbReference type="Gene3D" id="1.10.150.520">
    <property type="match status" value="1"/>
</dbReference>
<protein>
    <submittedName>
        <fullName evidence="5">HAD family hydrolase</fullName>
    </submittedName>
</protein>
<accession>A0A6N9Q2C3</accession>
<reference evidence="5 6" key="1">
    <citation type="submission" date="2019-01" db="EMBL/GenBank/DDBJ databases">
        <title>Chengkuizengella sp. nov., isolated from deep-sea sediment of East Pacific Ocean.</title>
        <authorList>
            <person name="Yang J."/>
            <person name="Lai Q."/>
            <person name="Shao Z."/>
        </authorList>
    </citation>
    <scope>NUCLEOTIDE SEQUENCE [LARGE SCALE GENOMIC DNA]</scope>
    <source>
        <strain evidence="5 6">YPA3-1-1</strain>
    </source>
</reference>
<dbReference type="Pfam" id="PF13419">
    <property type="entry name" value="HAD_2"/>
    <property type="match status" value="1"/>
</dbReference>
<dbReference type="RefSeq" id="WP_160645499.1">
    <property type="nucleotide sequence ID" value="NZ_SIJB01000017.1"/>
</dbReference>
<dbReference type="NCBIfam" id="TIGR01509">
    <property type="entry name" value="HAD-SF-IA-v3"/>
    <property type="match status" value="1"/>
</dbReference>
<dbReference type="InterPro" id="IPR023214">
    <property type="entry name" value="HAD_sf"/>
</dbReference>
<evidence type="ECO:0000256" key="4">
    <source>
        <dbReference type="ARBA" id="ARBA00022842"/>
    </source>
</evidence>
<dbReference type="GO" id="GO:0044281">
    <property type="term" value="P:small molecule metabolic process"/>
    <property type="evidence" value="ECO:0007669"/>
    <property type="project" value="UniProtKB-ARBA"/>
</dbReference>
<dbReference type="PANTHER" id="PTHR46470:SF2">
    <property type="entry name" value="GLYCERALDEHYDE 3-PHOSPHATE PHOSPHATASE"/>
    <property type="match status" value="1"/>
</dbReference>
<evidence type="ECO:0000313" key="6">
    <source>
        <dbReference type="Proteomes" id="UP000448943"/>
    </source>
</evidence>
<dbReference type="SFLD" id="SFLDG01129">
    <property type="entry name" value="C1.5:_HAD__Beta-PGM__Phosphata"/>
    <property type="match status" value="1"/>
</dbReference>
<name>A0A6N9Q2C3_9BACL</name>
<dbReference type="SFLD" id="SFLDG01135">
    <property type="entry name" value="C1.5.6:_HAD__Beta-PGM__Phospha"/>
    <property type="match status" value="1"/>
</dbReference>
<dbReference type="PANTHER" id="PTHR46470">
    <property type="entry name" value="N-ACYLNEURAMINATE-9-PHOSPHATASE"/>
    <property type="match status" value="1"/>
</dbReference>
<evidence type="ECO:0000256" key="2">
    <source>
        <dbReference type="ARBA" id="ARBA00022723"/>
    </source>
</evidence>
<dbReference type="InterPro" id="IPR041492">
    <property type="entry name" value="HAD_2"/>
</dbReference>